<evidence type="ECO:0000313" key="3">
    <source>
        <dbReference type="EMBL" id="CAB4607460.1"/>
    </source>
</evidence>
<feature type="transmembrane region" description="Helical" evidence="1">
    <location>
        <begin position="71"/>
        <end position="87"/>
    </location>
</feature>
<dbReference type="AlphaFoldDB" id="A0A6J6H466"/>
<dbReference type="EMBL" id="CAEZUT010000024">
    <property type="protein sequence ID" value="CAB4607460.1"/>
    <property type="molecule type" value="Genomic_DNA"/>
</dbReference>
<organism evidence="3">
    <name type="scientific">freshwater metagenome</name>
    <dbReference type="NCBI Taxonomy" id="449393"/>
    <lineage>
        <taxon>unclassified sequences</taxon>
        <taxon>metagenomes</taxon>
        <taxon>ecological metagenomes</taxon>
    </lineage>
</organism>
<dbReference type="PIRSF" id="PIRSF010219">
    <property type="entry name" value="UCP010219"/>
    <property type="match status" value="1"/>
</dbReference>
<feature type="transmembrane region" description="Helical" evidence="1">
    <location>
        <begin position="181"/>
        <end position="198"/>
    </location>
</feature>
<gene>
    <name evidence="3" type="ORF">UFOPK1854_00368</name>
    <name evidence="2" type="ORF">UFOPK4171_00415</name>
</gene>
<accession>A0A6J6H466</accession>
<evidence type="ECO:0000313" key="2">
    <source>
        <dbReference type="EMBL" id="CAB4336623.1"/>
    </source>
</evidence>
<sequence>MSYDGHAQDKDKIIGALGGKRGLIDSGLPSLIFLIVFNISKQNINTAVWAALTLSVTLTFYRLIKRETLQHAFSGLIGVAICAFISRKSGNAADFYLPGLWINIGYGALYALTNLIKWPILGVMLGPILGENLLWRKDPKRLKAYINAGWLWVGLFLSRLIVQYPLYKSGNINALGTARLIMGYPLFLLTAWGSWVILRKVPTTPGATDLNRN</sequence>
<dbReference type="InterPro" id="IPR016566">
    <property type="entry name" value="UCP010219"/>
</dbReference>
<dbReference type="Pfam" id="PF11361">
    <property type="entry name" value="DUF3159"/>
    <property type="match status" value="1"/>
</dbReference>
<feature type="transmembrane region" description="Helical" evidence="1">
    <location>
        <begin position="142"/>
        <end position="161"/>
    </location>
</feature>
<protein>
    <submittedName>
        <fullName evidence="3">Unannotated protein</fullName>
    </submittedName>
</protein>
<name>A0A6J6H466_9ZZZZ</name>
<feature type="transmembrane region" description="Helical" evidence="1">
    <location>
        <begin position="107"/>
        <end position="130"/>
    </location>
</feature>
<feature type="transmembrane region" description="Helical" evidence="1">
    <location>
        <begin position="46"/>
        <end position="64"/>
    </location>
</feature>
<evidence type="ECO:0000256" key="1">
    <source>
        <dbReference type="SAM" id="Phobius"/>
    </source>
</evidence>
<dbReference type="EMBL" id="CAESAM010000023">
    <property type="protein sequence ID" value="CAB4336623.1"/>
    <property type="molecule type" value="Genomic_DNA"/>
</dbReference>
<keyword evidence="1" id="KW-0812">Transmembrane</keyword>
<keyword evidence="1" id="KW-0472">Membrane</keyword>
<keyword evidence="1" id="KW-1133">Transmembrane helix</keyword>
<proteinExistence type="predicted"/>
<reference evidence="3" key="1">
    <citation type="submission" date="2020-05" db="EMBL/GenBank/DDBJ databases">
        <authorList>
            <person name="Chiriac C."/>
            <person name="Salcher M."/>
            <person name="Ghai R."/>
            <person name="Kavagutti S V."/>
        </authorList>
    </citation>
    <scope>NUCLEOTIDE SEQUENCE</scope>
</reference>